<accession>A0A1G2KVN6</accession>
<dbReference type="Gene3D" id="2.60.40.420">
    <property type="entry name" value="Cupredoxins - blue copper proteins"/>
    <property type="match status" value="1"/>
</dbReference>
<evidence type="ECO:0000256" key="2">
    <source>
        <dbReference type="ARBA" id="ARBA00023008"/>
    </source>
</evidence>
<feature type="domain" description="EfeO-type cupredoxin-like" evidence="3">
    <location>
        <begin position="80"/>
        <end position="166"/>
    </location>
</feature>
<dbReference type="InterPro" id="IPR028096">
    <property type="entry name" value="EfeO_Cupredoxin"/>
</dbReference>
<dbReference type="InterPro" id="IPR050845">
    <property type="entry name" value="Cu-binding_ET"/>
</dbReference>
<proteinExistence type="predicted"/>
<dbReference type="Proteomes" id="UP000178510">
    <property type="component" value="Unassembled WGS sequence"/>
</dbReference>
<dbReference type="PANTHER" id="PTHR38439:SF3">
    <property type="entry name" value="COPPER-RESISTANT CUPROPROTEIN COPI"/>
    <property type="match status" value="1"/>
</dbReference>
<evidence type="ECO:0000313" key="5">
    <source>
        <dbReference type="Proteomes" id="UP000178510"/>
    </source>
</evidence>
<protein>
    <recommendedName>
        <fullName evidence="3">EfeO-type cupredoxin-like domain-containing protein</fullName>
    </recommendedName>
</protein>
<comment type="caution">
    <text evidence="4">The sequence shown here is derived from an EMBL/GenBank/DDBJ whole genome shotgun (WGS) entry which is preliminary data.</text>
</comment>
<organism evidence="4 5">
    <name type="scientific">Candidatus Sungbacteria bacterium RIFCSPHIGHO2_02_FULL_52_23</name>
    <dbReference type="NCBI Taxonomy" id="1802274"/>
    <lineage>
        <taxon>Bacteria</taxon>
        <taxon>Candidatus Sungiibacteriota</taxon>
    </lineage>
</organism>
<dbReference type="GO" id="GO:0046872">
    <property type="term" value="F:metal ion binding"/>
    <property type="evidence" value="ECO:0007669"/>
    <property type="project" value="UniProtKB-KW"/>
</dbReference>
<gene>
    <name evidence="4" type="ORF">A3J58_00940</name>
</gene>
<keyword evidence="2" id="KW-0186">Copper</keyword>
<keyword evidence="1" id="KW-0479">Metal-binding</keyword>
<evidence type="ECO:0000259" key="3">
    <source>
        <dbReference type="Pfam" id="PF13473"/>
    </source>
</evidence>
<dbReference type="STRING" id="1802274.A3J58_00940"/>
<evidence type="ECO:0000256" key="1">
    <source>
        <dbReference type="ARBA" id="ARBA00022723"/>
    </source>
</evidence>
<dbReference type="EMBL" id="MHQM01000029">
    <property type="protein sequence ID" value="OHA03244.1"/>
    <property type="molecule type" value="Genomic_DNA"/>
</dbReference>
<name>A0A1G2KVN6_9BACT</name>
<reference evidence="4 5" key="1">
    <citation type="journal article" date="2016" name="Nat. Commun.">
        <title>Thousands of microbial genomes shed light on interconnected biogeochemical processes in an aquifer system.</title>
        <authorList>
            <person name="Anantharaman K."/>
            <person name="Brown C.T."/>
            <person name="Hug L.A."/>
            <person name="Sharon I."/>
            <person name="Castelle C.J."/>
            <person name="Probst A.J."/>
            <person name="Thomas B.C."/>
            <person name="Singh A."/>
            <person name="Wilkins M.J."/>
            <person name="Karaoz U."/>
            <person name="Brodie E.L."/>
            <person name="Williams K.H."/>
            <person name="Hubbard S.S."/>
            <person name="Banfield J.F."/>
        </authorList>
    </citation>
    <scope>NUCLEOTIDE SEQUENCE [LARGE SCALE GENOMIC DNA]</scope>
</reference>
<dbReference type="SUPFAM" id="SSF49503">
    <property type="entry name" value="Cupredoxins"/>
    <property type="match status" value="1"/>
</dbReference>
<evidence type="ECO:0000313" key="4">
    <source>
        <dbReference type="EMBL" id="OHA03244.1"/>
    </source>
</evidence>
<dbReference type="PROSITE" id="PS00079">
    <property type="entry name" value="MULTICOPPER_OXIDASE1"/>
    <property type="match status" value="1"/>
</dbReference>
<dbReference type="InterPro" id="IPR033138">
    <property type="entry name" value="Cu_oxidase_CS"/>
</dbReference>
<dbReference type="PANTHER" id="PTHR38439">
    <property type="entry name" value="AURACYANIN-B"/>
    <property type="match status" value="1"/>
</dbReference>
<dbReference type="Pfam" id="PF13473">
    <property type="entry name" value="Cupredoxin_1"/>
    <property type="match status" value="1"/>
</dbReference>
<dbReference type="InterPro" id="IPR008972">
    <property type="entry name" value="Cupredoxin"/>
</dbReference>
<dbReference type="AlphaFoldDB" id="A0A1G2KVN6"/>
<sequence length="168" mass="17505">MKKIIFIIAAIAIGAIIVALLGASVMTNAPLSLPTLPAIDIDEKPADTDASADMTPETPAAVAPVAENPSGEAVGTVVTEFIITGANYSFTPSALKVKKGDTVRITLKNSGGLHDFVIDEFGVATKRINGGEEDTVTFVADKTGTFEFYCSVGSHRQMGMKGTITVTE</sequence>